<evidence type="ECO:0000256" key="5">
    <source>
        <dbReference type="ARBA" id="ARBA00022692"/>
    </source>
</evidence>
<evidence type="ECO:0000256" key="10">
    <source>
        <dbReference type="ARBA" id="ARBA00023315"/>
    </source>
</evidence>
<evidence type="ECO:0000256" key="8">
    <source>
        <dbReference type="ARBA" id="ARBA00023098"/>
    </source>
</evidence>
<evidence type="ECO:0000256" key="2">
    <source>
        <dbReference type="ARBA" id="ARBA00005420"/>
    </source>
</evidence>
<proteinExistence type="inferred from homology"/>
<dbReference type="GO" id="GO:0006629">
    <property type="term" value="P:lipid metabolic process"/>
    <property type="evidence" value="ECO:0007669"/>
    <property type="project" value="UniProtKB-KW"/>
</dbReference>
<comment type="similarity">
    <text evidence="2">Belongs to the diacylglycerol acyltransferase family.</text>
</comment>
<keyword evidence="8" id="KW-0443">Lipid metabolism</keyword>
<dbReference type="PANTHER" id="PTHR12317:SF34">
    <property type="entry name" value="ACYLTRANSFERASE"/>
    <property type="match status" value="1"/>
</dbReference>
<dbReference type="AlphaFoldDB" id="A0A024GL83"/>
<dbReference type="EMBL" id="CAIX01000163">
    <property type="protein sequence ID" value="CCI47285.1"/>
    <property type="molecule type" value="Genomic_DNA"/>
</dbReference>
<feature type="transmembrane region" description="Helical" evidence="11">
    <location>
        <begin position="184"/>
        <end position="201"/>
    </location>
</feature>
<feature type="transmembrane region" description="Helical" evidence="11">
    <location>
        <begin position="313"/>
        <end position="338"/>
    </location>
</feature>
<dbReference type="InParanoid" id="A0A024GL83"/>
<evidence type="ECO:0000256" key="7">
    <source>
        <dbReference type="ARBA" id="ARBA00022989"/>
    </source>
</evidence>
<gene>
    <name evidence="12" type="ORF">BN9_082920</name>
</gene>
<name>A0A024GL83_9STRA</name>
<feature type="transmembrane region" description="Helical" evidence="11">
    <location>
        <begin position="280"/>
        <end position="301"/>
    </location>
</feature>
<feature type="transmembrane region" description="Helical" evidence="11">
    <location>
        <begin position="403"/>
        <end position="426"/>
    </location>
</feature>
<keyword evidence="3" id="KW-0444">Lipid biosynthesis</keyword>
<comment type="caution">
    <text evidence="12">The sequence shown here is derived from an EMBL/GenBank/DDBJ whole genome shotgun (WGS) entry which is preliminary data.</text>
</comment>
<feature type="transmembrane region" description="Helical" evidence="11">
    <location>
        <begin position="143"/>
        <end position="163"/>
    </location>
</feature>
<feature type="transmembrane region" description="Helical" evidence="11">
    <location>
        <begin position="91"/>
        <end position="116"/>
    </location>
</feature>
<dbReference type="Pfam" id="PF03982">
    <property type="entry name" value="DAGAT"/>
    <property type="match status" value="1"/>
</dbReference>
<keyword evidence="10" id="KW-0012">Acyltransferase</keyword>
<organism evidence="12 13">
    <name type="scientific">Albugo candida</name>
    <dbReference type="NCBI Taxonomy" id="65357"/>
    <lineage>
        <taxon>Eukaryota</taxon>
        <taxon>Sar</taxon>
        <taxon>Stramenopiles</taxon>
        <taxon>Oomycota</taxon>
        <taxon>Peronosporomycetes</taxon>
        <taxon>Albuginales</taxon>
        <taxon>Albuginaceae</taxon>
        <taxon>Albugo</taxon>
    </lineage>
</organism>
<keyword evidence="6" id="KW-0256">Endoplasmic reticulum</keyword>
<sequence>MVVVSFAAFAMFVISEISYPLHHIISFFHFDFSNRWKHDQLHVLTFWIIGLLLPLTLLLAPRAYQTQIQRILRPTGNQKEIGCKESNDTRFLAYLCTACIGYLAFFLGILVCAFHRSSVLCSITRGLCFTCCSVGNRTPLAVLGFFSEMILLSSFLSLEGAIIDTEYRTSSMNRDKRYVLRLNNYINMLLIAGALLLAYGAEYANYLVRLMDDEQTDAKLLYRSSMSLQSAFYVSSSVGTGFGSLVLSITALFNTYGLGGILSAKDGWRFYQPLMGGAKFICFQVISWTCFGLGILLQGLYLASILVLQLERVFGTMLIAALLFAVAELLMMVSLFLFKGSSIVPRRNGHNSTNVQSTYTMRLHEVAEDSLGALALGAIVNLQWIPGVLTCLALTMFTSFSTIQVFLHTLEFMFVQSMLLGGRIASNSIKKGMRSYRYSSRIKSLEGVLIWLPFLMTQSIPAFVILYHFHCGSEGITLKILITGLIYLYQTSYGKNASTSGHREKVSWTESRNRFIEVCARYFKSNIIQTTALSTDQQYIFAMHPHGVMALSAAWLPFTEKWRSFFPNIRTRLLTASVLHSVMFTKDVIQWFGGREVTSDAFIETLNQKENVLIVPGGQAEMLCQPVGEKVIQIYTRHQGFIRIAIQKGIPLVPILSFQETEMLSNIRVTRIQQWFVTNFAFPFPFFPFGRFLLPIPRNVPATFVVGAPIRVQQCEQPTKDVIQRVCDEYYQSIEKLFGAHKVVAGCEDYRIAFV</sequence>
<keyword evidence="4" id="KW-0808">Transferase</keyword>
<comment type="subcellular location">
    <subcellularLocation>
        <location evidence="1">Endoplasmic reticulum membrane</location>
        <topology evidence="1">Multi-pass membrane protein</topology>
    </subcellularLocation>
</comment>
<dbReference type="Proteomes" id="UP000053237">
    <property type="component" value="Unassembled WGS sequence"/>
</dbReference>
<dbReference type="CDD" id="cd07987">
    <property type="entry name" value="LPLAT_MGAT-like"/>
    <property type="match status" value="1"/>
</dbReference>
<dbReference type="InterPro" id="IPR007130">
    <property type="entry name" value="DAGAT"/>
</dbReference>
<protein>
    <recommendedName>
        <fullName evidence="14">Diacylglycerol O-acyltransferase</fullName>
    </recommendedName>
</protein>
<feature type="transmembrane region" description="Helical" evidence="11">
    <location>
        <begin position="371"/>
        <end position="397"/>
    </location>
</feature>
<evidence type="ECO:0000256" key="11">
    <source>
        <dbReference type="SAM" id="Phobius"/>
    </source>
</evidence>
<keyword evidence="9 11" id="KW-0472">Membrane</keyword>
<dbReference type="GO" id="GO:0005789">
    <property type="term" value="C:endoplasmic reticulum membrane"/>
    <property type="evidence" value="ECO:0007669"/>
    <property type="project" value="UniProtKB-SubCell"/>
</dbReference>
<dbReference type="PANTHER" id="PTHR12317">
    <property type="entry name" value="DIACYLGLYCEROL O-ACYLTRANSFERASE"/>
    <property type="match status" value="1"/>
</dbReference>
<evidence type="ECO:0000313" key="13">
    <source>
        <dbReference type="Proteomes" id="UP000053237"/>
    </source>
</evidence>
<evidence type="ECO:0000256" key="1">
    <source>
        <dbReference type="ARBA" id="ARBA00004477"/>
    </source>
</evidence>
<keyword evidence="13" id="KW-1185">Reference proteome</keyword>
<evidence type="ECO:0000256" key="3">
    <source>
        <dbReference type="ARBA" id="ARBA00022516"/>
    </source>
</evidence>
<feature type="transmembrane region" description="Helical" evidence="11">
    <location>
        <begin position="231"/>
        <end position="259"/>
    </location>
</feature>
<dbReference type="STRING" id="65357.A0A024GL83"/>
<feature type="transmembrane region" description="Helical" evidence="11">
    <location>
        <begin position="44"/>
        <end position="64"/>
    </location>
</feature>
<feature type="transmembrane region" description="Helical" evidence="11">
    <location>
        <begin position="447"/>
        <end position="469"/>
    </location>
</feature>
<dbReference type="GO" id="GO:0008374">
    <property type="term" value="F:O-acyltransferase activity"/>
    <property type="evidence" value="ECO:0007669"/>
    <property type="project" value="InterPro"/>
</dbReference>
<reference evidence="12 13" key="1">
    <citation type="submission" date="2012-05" db="EMBL/GenBank/DDBJ databases">
        <title>Recombination and specialization in a pathogen metapopulation.</title>
        <authorList>
            <person name="Gardiner A."/>
            <person name="Kemen E."/>
            <person name="Schultz-Larsen T."/>
            <person name="MacLean D."/>
            <person name="Van Oosterhout C."/>
            <person name="Jones J.D.G."/>
        </authorList>
    </citation>
    <scope>NUCLEOTIDE SEQUENCE [LARGE SCALE GENOMIC DNA]</scope>
    <source>
        <strain evidence="12 13">Ac Nc2</strain>
    </source>
</reference>
<keyword evidence="5 11" id="KW-0812">Transmembrane</keyword>
<evidence type="ECO:0008006" key="14">
    <source>
        <dbReference type="Google" id="ProtNLM"/>
    </source>
</evidence>
<evidence type="ECO:0000256" key="9">
    <source>
        <dbReference type="ARBA" id="ARBA00023136"/>
    </source>
</evidence>
<evidence type="ECO:0000256" key="6">
    <source>
        <dbReference type="ARBA" id="ARBA00022824"/>
    </source>
</evidence>
<evidence type="ECO:0000256" key="4">
    <source>
        <dbReference type="ARBA" id="ARBA00022679"/>
    </source>
</evidence>
<evidence type="ECO:0000313" key="12">
    <source>
        <dbReference type="EMBL" id="CCI47285.1"/>
    </source>
</evidence>
<keyword evidence="7 11" id="KW-1133">Transmembrane helix</keyword>
<accession>A0A024GL83</accession>
<dbReference type="OrthoDB" id="264532at2759"/>